<dbReference type="Proteomes" id="UP000265180">
    <property type="component" value="Chromosome 22"/>
</dbReference>
<evidence type="ECO:0000256" key="6">
    <source>
        <dbReference type="ARBA" id="ARBA00022701"/>
    </source>
</evidence>
<feature type="coiled-coil region" evidence="13">
    <location>
        <begin position="424"/>
        <end position="462"/>
    </location>
</feature>
<evidence type="ECO:0000256" key="7">
    <source>
        <dbReference type="ARBA" id="ARBA00022846"/>
    </source>
</evidence>
<comment type="subcellular location">
    <subcellularLocation>
        <location evidence="1">Cell projection</location>
        <location evidence="1">Cilium</location>
        <location evidence="1">Flagellum</location>
    </subcellularLocation>
    <subcellularLocation>
        <location evidence="2">Cytoplasm</location>
        <location evidence="2">Cytoskeleton</location>
    </subcellularLocation>
</comment>
<feature type="domain" description="Growth arrest-specific protein 8" evidence="15">
    <location>
        <begin position="356"/>
        <end position="439"/>
    </location>
</feature>
<evidence type="ECO:0000256" key="8">
    <source>
        <dbReference type="ARBA" id="ARBA00023054"/>
    </source>
</evidence>
<dbReference type="InterPro" id="IPR025593">
    <property type="entry name" value="GAS8_dom"/>
</dbReference>
<dbReference type="PANTHER" id="PTHR31543:SF0">
    <property type="entry name" value="DYNEIN REGULATORY COMPLEX SUBUNIT 4"/>
    <property type="match status" value="1"/>
</dbReference>
<keyword evidence="5" id="KW-0963">Cytoplasm</keyword>
<feature type="compositionally biased region" description="Polar residues" evidence="14">
    <location>
        <begin position="16"/>
        <end position="25"/>
    </location>
</feature>
<evidence type="ECO:0000259" key="15">
    <source>
        <dbReference type="Pfam" id="PF13851"/>
    </source>
</evidence>
<evidence type="ECO:0000256" key="1">
    <source>
        <dbReference type="ARBA" id="ARBA00004230"/>
    </source>
</evidence>
<accession>A0A3P9L6L5</accession>
<reference evidence="16" key="4">
    <citation type="submission" date="2025-09" db="UniProtKB">
        <authorList>
            <consortium name="Ensembl"/>
        </authorList>
    </citation>
    <scope>IDENTIFICATION</scope>
    <source>
        <strain evidence="16">HNI</strain>
    </source>
</reference>
<dbReference type="GO" id="GO:0008017">
    <property type="term" value="F:microtubule binding"/>
    <property type="evidence" value="ECO:0007669"/>
    <property type="project" value="InterPro"/>
</dbReference>
<keyword evidence="6" id="KW-0493">Microtubule</keyword>
<protein>
    <recommendedName>
        <fullName evidence="4">Dynein regulatory complex subunit 4</fullName>
    </recommendedName>
    <alternativeName>
        <fullName evidence="12">Growth arrest-specific protein 8</fullName>
    </alternativeName>
</protein>
<keyword evidence="7" id="KW-0282">Flagellum</keyword>
<feature type="region of interest" description="Disordered" evidence="14">
    <location>
        <begin position="283"/>
        <end position="315"/>
    </location>
</feature>
<evidence type="ECO:0000313" key="16">
    <source>
        <dbReference type="Ensembl" id="ENSORLP00020016217.1"/>
    </source>
</evidence>
<feature type="region of interest" description="Disordered" evidence="14">
    <location>
        <begin position="1"/>
        <end position="25"/>
    </location>
</feature>
<evidence type="ECO:0000256" key="9">
    <source>
        <dbReference type="ARBA" id="ARBA00023069"/>
    </source>
</evidence>
<evidence type="ECO:0000256" key="12">
    <source>
        <dbReference type="ARBA" id="ARBA00031568"/>
    </source>
</evidence>
<dbReference type="GO" id="GO:0031267">
    <property type="term" value="F:small GTPase binding"/>
    <property type="evidence" value="ECO:0007669"/>
    <property type="project" value="InterPro"/>
</dbReference>
<evidence type="ECO:0000256" key="13">
    <source>
        <dbReference type="SAM" id="Coils"/>
    </source>
</evidence>
<reference evidence="16" key="3">
    <citation type="submission" date="2025-08" db="UniProtKB">
        <authorList>
            <consortium name="Ensembl"/>
        </authorList>
    </citation>
    <scope>IDENTIFICATION</scope>
    <source>
        <strain evidence="16">HNI</strain>
    </source>
</reference>
<evidence type="ECO:0000313" key="17">
    <source>
        <dbReference type="Proteomes" id="UP000265180"/>
    </source>
</evidence>
<dbReference type="GO" id="GO:0005874">
    <property type="term" value="C:microtubule"/>
    <property type="evidence" value="ECO:0007669"/>
    <property type="project" value="UniProtKB-KW"/>
</dbReference>
<dbReference type="Ensembl" id="ENSORLT00020024449.1">
    <property type="protein sequence ID" value="ENSORLP00020016217.1"/>
    <property type="gene ID" value="ENSORLG00020017256.1"/>
</dbReference>
<reference evidence="16 17" key="2">
    <citation type="submission" date="2017-04" db="EMBL/GenBank/DDBJ databases">
        <title>CpG methylation of centromeres and impact of large insertions on vertebrate speciation.</title>
        <authorList>
            <person name="Ichikawa K."/>
            <person name="Yoshimura J."/>
            <person name="Morishita S."/>
        </authorList>
    </citation>
    <scope>NUCLEOTIDE SEQUENCE</scope>
    <source>
        <strain evidence="16 17">HNI</strain>
    </source>
</reference>
<dbReference type="GO" id="GO:0031514">
    <property type="term" value="C:motile cilium"/>
    <property type="evidence" value="ECO:0007669"/>
    <property type="project" value="UniProtKB-SubCell"/>
</dbReference>
<evidence type="ECO:0000256" key="4">
    <source>
        <dbReference type="ARBA" id="ARBA00021301"/>
    </source>
</evidence>
<reference key="1">
    <citation type="journal article" date="2007" name="Nature">
        <title>The medaka draft genome and insights into vertebrate genome evolution.</title>
        <authorList>
            <person name="Kasahara M."/>
            <person name="Naruse K."/>
            <person name="Sasaki S."/>
            <person name="Nakatani Y."/>
            <person name="Qu W."/>
            <person name="Ahsan B."/>
            <person name="Yamada T."/>
            <person name="Nagayasu Y."/>
            <person name="Doi K."/>
            <person name="Kasai Y."/>
            <person name="Jindo T."/>
            <person name="Kobayashi D."/>
            <person name="Shimada A."/>
            <person name="Toyoda A."/>
            <person name="Kuroki Y."/>
            <person name="Fujiyama A."/>
            <person name="Sasaki T."/>
            <person name="Shimizu A."/>
            <person name="Asakawa S."/>
            <person name="Shimizu N."/>
            <person name="Hashimoto S."/>
            <person name="Yang J."/>
            <person name="Lee Y."/>
            <person name="Matsushima K."/>
            <person name="Sugano S."/>
            <person name="Sakaizumi M."/>
            <person name="Narita T."/>
            <person name="Ohishi K."/>
            <person name="Haga S."/>
            <person name="Ohta F."/>
            <person name="Nomoto H."/>
            <person name="Nogata K."/>
            <person name="Morishita T."/>
            <person name="Endo T."/>
            <person name="Shin-I T."/>
            <person name="Takeda H."/>
            <person name="Morishita S."/>
            <person name="Kohara Y."/>
        </authorList>
    </citation>
    <scope>NUCLEOTIDE SEQUENCE [LARGE SCALE GENOMIC DNA]</scope>
    <source>
        <strain>Hd-rR</strain>
    </source>
</reference>
<sequence>MQAPKVKVKKARKGKTTSSVMEAPSINNELSKDQLWEEGLLRLQEELDRVREEKRNFQLERDKYQAAWNIAKEELEETEVRVRFKRRQTEEARERHRAEISDYQQRLKNMLAEQNNSVADLKKANVSSSLLLRNEITKREVELCREYEQLQAACRQRRFLKKASIRNLELKHQEAMMKMSRHYEHKLRDMAEIFQIRRKNLVQDKESEMRNQLSSLDTEITKRLDFMMTDYLKKLRELQLVWDKEREKEDPPFCEQSNIPLLKKKPQLGRKLLLEEKTEQEVQEKQLQEQQQQQKHSLKDLMARRRSRQTEMDKELREETVKNEFLLQACIQVIRLPPAACVSSSRRCWSGRLQICCQLEQECKDLQRREMETILEIQQKRSVEEMRLQRRLVEMSEALEKTDVKLLSVLTLTSTDQETRNDAAKRLQEIFESKQAQMDSMKETLEGDCKEYDELLQTCKDKPRASGGHNFPFKSAKAILKAAQPLPDILQATGCSTLNARKQVM</sequence>
<dbReference type="AlphaFoldDB" id="A0A3P9L6L5"/>
<dbReference type="GO" id="GO:0048870">
    <property type="term" value="P:cell motility"/>
    <property type="evidence" value="ECO:0007669"/>
    <property type="project" value="InterPro"/>
</dbReference>
<feature type="compositionally biased region" description="Basic residues" evidence="14">
    <location>
        <begin position="1"/>
        <end position="15"/>
    </location>
</feature>
<proteinExistence type="inferred from homology"/>
<evidence type="ECO:0000256" key="3">
    <source>
        <dbReference type="ARBA" id="ARBA00009859"/>
    </source>
</evidence>
<keyword evidence="9" id="KW-0969">Cilium</keyword>
<keyword evidence="8 13" id="KW-0175">Coiled coil</keyword>
<organism evidence="16 17">
    <name type="scientific">Oryzias latipes</name>
    <name type="common">Japanese rice fish</name>
    <name type="synonym">Japanese killifish</name>
    <dbReference type="NCBI Taxonomy" id="8090"/>
    <lineage>
        <taxon>Eukaryota</taxon>
        <taxon>Metazoa</taxon>
        <taxon>Chordata</taxon>
        <taxon>Craniata</taxon>
        <taxon>Vertebrata</taxon>
        <taxon>Euteleostomi</taxon>
        <taxon>Actinopterygii</taxon>
        <taxon>Neopterygii</taxon>
        <taxon>Teleostei</taxon>
        <taxon>Neoteleostei</taxon>
        <taxon>Acanthomorphata</taxon>
        <taxon>Ovalentaria</taxon>
        <taxon>Atherinomorphae</taxon>
        <taxon>Beloniformes</taxon>
        <taxon>Adrianichthyidae</taxon>
        <taxon>Oryziinae</taxon>
        <taxon>Oryzias</taxon>
    </lineage>
</organism>
<feature type="compositionally biased region" description="Basic and acidic residues" evidence="14">
    <location>
        <begin position="297"/>
        <end position="315"/>
    </location>
</feature>
<evidence type="ECO:0000256" key="14">
    <source>
        <dbReference type="SAM" id="MobiDB-lite"/>
    </source>
</evidence>
<dbReference type="Pfam" id="PF13851">
    <property type="entry name" value="GAS"/>
    <property type="match status" value="1"/>
</dbReference>
<name>A0A3P9L6L5_ORYLA</name>
<dbReference type="PANTHER" id="PTHR31543">
    <property type="entry name" value="DYNEIN REGULATORY COMPLEX SUBUNIT 4"/>
    <property type="match status" value="1"/>
</dbReference>
<evidence type="ECO:0000256" key="2">
    <source>
        <dbReference type="ARBA" id="ARBA00004245"/>
    </source>
</evidence>
<dbReference type="InterPro" id="IPR039308">
    <property type="entry name" value="GAS8"/>
</dbReference>
<evidence type="ECO:0000256" key="11">
    <source>
        <dbReference type="ARBA" id="ARBA00023273"/>
    </source>
</evidence>
<evidence type="ECO:0000256" key="5">
    <source>
        <dbReference type="ARBA" id="ARBA00022490"/>
    </source>
</evidence>
<comment type="similarity">
    <text evidence="3">Belongs to the DRC4 family.</text>
</comment>
<keyword evidence="10" id="KW-0206">Cytoskeleton</keyword>
<keyword evidence="11" id="KW-0966">Cell projection</keyword>
<evidence type="ECO:0000256" key="10">
    <source>
        <dbReference type="ARBA" id="ARBA00023212"/>
    </source>
</evidence>
<feature type="coiled-coil region" evidence="13">
    <location>
        <begin position="40"/>
        <end position="124"/>
    </location>
</feature>